<evidence type="ECO:0000256" key="1">
    <source>
        <dbReference type="SAM" id="SignalP"/>
    </source>
</evidence>
<feature type="signal peptide" evidence="1">
    <location>
        <begin position="1"/>
        <end position="24"/>
    </location>
</feature>
<organism evidence="2 3">
    <name type="scientific">Collimonas rhizosphaerae</name>
    <dbReference type="NCBI Taxonomy" id="3126357"/>
    <lineage>
        <taxon>Bacteria</taxon>
        <taxon>Pseudomonadati</taxon>
        <taxon>Pseudomonadota</taxon>
        <taxon>Betaproteobacteria</taxon>
        <taxon>Burkholderiales</taxon>
        <taxon>Oxalobacteraceae</taxon>
        <taxon>Collimonas</taxon>
    </lineage>
</organism>
<evidence type="ECO:0008006" key="4">
    <source>
        <dbReference type="Google" id="ProtNLM"/>
    </source>
</evidence>
<gene>
    <name evidence="2" type="ORF">V8G57_04830</name>
</gene>
<evidence type="ECO:0000313" key="2">
    <source>
        <dbReference type="EMBL" id="MEM4986710.1"/>
    </source>
</evidence>
<proteinExistence type="predicted"/>
<evidence type="ECO:0000313" key="3">
    <source>
        <dbReference type="Proteomes" id="UP001495910"/>
    </source>
</evidence>
<name>A0ABU9PRS7_9BURK</name>
<accession>A0ABU9PRS7</accession>
<sequence length="210" mass="22206">MHSTIRIFAAFLLAIALASGVLYAIDHSSGSNSVKNLESPVKTAGAVAPTENPAAFAASAAATAAPPAASDILPPAPASPPLADNAGAIAKCNIDGKIVYTDKGCPQGSKSRSLQITDNAVVPGVDRATIERTLRQPAPPPQLAQAAPPAAVIEPPVTSITTDAGVDCPALGRRIEWLGYMAHRWQPPYIRDRMRRERDELQTRWFWAHC</sequence>
<reference evidence="2 3" key="1">
    <citation type="submission" date="2024-02" db="EMBL/GenBank/DDBJ databases">
        <title>Draft genome sequence of Collimonas sp. strain H4R21, an effective mineral-weathering bacterial strain isolated from the beech rhizosphere.</title>
        <authorList>
            <person name="Morin E."/>
            <person name="Uroz S."/>
            <person name="Leveau J.H.J."/>
            <person name="Kumar R."/>
            <person name="Rey M.W."/>
            <person name="Pham J."/>
        </authorList>
    </citation>
    <scope>NUCLEOTIDE SEQUENCE [LARGE SCALE GENOMIC DNA]</scope>
    <source>
        <strain evidence="2 3">H4R21</strain>
    </source>
</reference>
<dbReference type="RefSeq" id="WP_342828412.1">
    <property type="nucleotide sequence ID" value="NZ_JBANDC010000003.1"/>
</dbReference>
<dbReference type="EMBL" id="JBANDC010000003">
    <property type="protein sequence ID" value="MEM4986710.1"/>
    <property type="molecule type" value="Genomic_DNA"/>
</dbReference>
<dbReference type="Proteomes" id="UP001495910">
    <property type="component" value="Unassembled WGS sequence"/>
</dbReference>
<keyword evidence="3" id="KW-1185">Reference proteome</keyword>
<keyword evidence="1" id="KW-0732">Signal</keyword>
<comment type="caution">
    <text evidence="2">The sequence shown here is derived from an EMBL/GenBank/DDBJ whole genome shotgun (WGS) entry which is preliminary data.</text>
</comment>
<feature type="chain" id="PRO_5046120604" description="DUF4124 domain-containing protein" evidence="1">
    <location>
        <begin position="25"/>
        <end position="210"/>
    </location>
</feature>
<protein>
    <recommendedName>
        <fullName evidence="4">DUF4124 domain-containing protein</fullName>
    </recommendedName>
</protein>